<evidence type="ECO:0000256" key="3">
    <source>
        <dbReference type="ARBA" id="ARBA00022576"/>
    </source>
</evidence>
<dbReference type="PANTHER" id="PTHR46383">
    <property type="entry name" value="ASPARTATE AMINOTRANSFERASE"/>
    <property type="match status" value="1"/>
</dbReference>
<reference evidence="8" key="1">
    <citation type="submission" date="2013-12" db="EMBL/GenBank/DDBJ databases">
        <title>The Genome Sequence of Aphanomyces astaci APO3.</title>
        <authorList>
            <consortium name="The Broad Institute Genomics Platform"/>
            <person name="Russ C."/>
            <person name="Tyler B."/>
            <person name="van West P."/>
            <person name="Dieguez-Uribeondo J."/>
            <person name="Young S.K."/>
            <person name="Zeng Q."/>
            <person name="Gargeya S."/>
            <person name="Fitzgerald M."/>
            <person name="Abouelleil A."/>
            <person name="Alvarado L."/>
            <person name="Chapman S.B."/>
            <person name="Gainer-Dewar J."/>
            <person name="Goldberg J."/>
            <person name="Griggs A."/>
            <person name="Gujja S."/>
            <person name="Hansen M."/>
            <person name="Howarth C."/>
            <person name="Imamovic A."/>
            <person name="Ireland A."/>
            <person name="Larimer J."/>
            <person name="McCowan C."/>
            <person name="Murphy C."/>
            <person name="Pearson M."/>
            <person name="Poon T.W."/>
            <person name="Priest M."/>
            <person name="Roberts A."/>
            <person name="Saif S."/>
            <person name="Shea T."/>
            <person name="Sykes S."/>
            <person name="Wortman J."/>
            <person name="Nusbaum C."/>
            <person name="Birren B."/>
        </authorList>
    </citation>
    <scope>NUCLEOTIDE SEQUENCE [LARGE SCALE GENOMIC DNA]</scope>
    <source>
        <strain evidence="8">APO3</strain>
    </source>
</reference>
<name>W4GPQ7_APHAT</name>
<evidence type="ECO:0000256" key="4">
    <source>
        <dbReference type="ARBA" id="ARBA00022679"/>
    </source>
</evidence>
<dbReference type="Gene3D" id="3.40.640.10">
    <property type="entry name" value="Type I PLP-dependent aspartate aminotransferase-like (Major domain)"/>
    <property type="match status" value="1"/>
</dbReference>
<dbReference type="Pfam" id="PF01494">
    <property type="entry name" value="FAD_binding_3"/>
    <property type="match status" value="1"/>
</dbReference>
<accession>W4GPQ7</accession>
<evidence type="ECO:0000256" key="1">
    <source>
        <dbReference type="ARBA" id="ARBA00001933"/>
    </source>
</evidence>
<dbReference type="PANTHER" id="PTHR46383:SF1">
    <property type="entry name" value="ASPARTATE AMINOTRANSFERASE"/>
    <property type="match status" value="1"/>
</dbReference>
<evidence type="ECO:0000256" key="2">
    <source>
        <dbReference type="ARBA" id="ARBA00007441"/>
    </source>
</evidence>
<dbReference type="InterPro" id="IPR002938">
    <property type="entry name" value="FAD-bd"/>
</dbReference>
<proteinExistence type="inferred from homology"/>
<dbReference type="OrthoDB" id="200221at2759"/>
<organism evidence="8">
    <name type="scientific">Aphanomyces astaci</name>
    <name type="common">Crayfish plague agent</name>
    <dbReference type="NCBI Taxonomy" id="112090"/>
    <lineage>
        <taxon>Eukaryota</taxon>
        <taxon>Sar</taxon>
        <taxon>Stramenopiles</taxon>
        <taxon>Oomycota</taxon>
        <taxon>Saprolegniomycetes</taxon>
        <taxon>Saprolegniales</taxon>
        <taxon>Verrucalvaceae</taxon>
        <taxon>Aphanomyces</taxon>
    </lineage>
</organism>
<keyword evidence="4" id="KW-0808">Transferase</keyword>
<dbReference type="EMBL" id="KI913125">
    <property type="protein sequence ID" value="ETV80999.1"/>
    <property type="molecule type" value="Genomic_DNA"/>
</dbReference>
<dbReference type="GO" id="GO:0006520">
    <property type="term" value="P:amino acid metabolic process"/>
    <property type="evidence" value="ECO:0007669"/>
    <property type="project" value="InterPro"/>
</dbReference>
<comment type="similarity">
    <text evidence="2">Belongs to the class-I pyridoxal-phosphate-dependent aminotransferase family.</text>
</comment>
<gene>
    <name evidence="8" type="ORF">H257_06434</name>
</gene>
<dbReference type="AlphaFoldDB" id="W4GPQ7"/>
<dbReference type="GO" id="GO:0030170">
    <property type="term" value="F:pyridoxal phosphate binding"/>
    <property type="evidence" value="ECO:0007669"/>
    <property type="project" value="InterPro"/>
</dbReference>
<evidence type="ECO:0000256" key="5">
    <source>
        <dbReference type="ARBA" id="ARBA00022898"/>
    </source>
</evidence>
<dbReference type="STRING" id="112090.W4GPQ7"/>
<dbReference type="GO" id="GO:0071949">
    <property type="term" value="F:FAD binding"/>
    <property type="evidence" value="ECO:0007669"/>
    <property type="project" value="InterPro"/>
</dbReference>
<dbReference type="VEuPathDB" id="FungiDB:H257_06434"/>
<dbReference type="SUPFAM" id="SSF53383">
    <property type="entry name" value="PLP-dependent transferases"/>
    <property type="match status" value="1"/>
</dbReference>
<keyword evidence="3" id="KW-0032">Aminotransferase</keyword>
<dbReference type="RefSeq" id="XP_009829946.1">
    <property type="nucleotide sequence ID" value="XM_009831644.1"/>
</dbReference>
<dbReference type="InterPro" id="IPR015421">
    <property type="entry name" value="PyrdxlP-dep_Trfase_major"/>
</dbReference>
<dbReference type="InterPro" id="IPR036188">
    <property type="entry name" value="FAD/NAD-bd_sf"/>
</dbReference>
<dbReference type="InterPro" id="IPR015424">
    <property type="entry name" value="PyrdxlP-dep_Trfase"/>
</dbReference>
<evidence type="ECO:0000259" key="6">
    <source>
        <dbReference type="Pfam" id="PF00155"/>
    </source>
</evidence>
<keyword evidence="5" id="KW-0663">Pyridoxal phosphate</keyword>
<dbReference type="InterPro" id="IPR050596">
    <property type="entry name" value="AspAT/PAT-like"/>
</dbReference>
<evidence type="ECO:0000259" key="7">
    <source>
        <dbReference type="Pfam" id="PF01494"/>
    </source>
</evidence>
<evidence type="ECO:0000313" key="8">
    <source>
        <dbReference type="EMBL" id="ETV80999.1"/>
    </source>
</evidence>
<dbReference type="SUPFAM" id="SSF51905">
    <property type="entry name" value="FAD/NAD(P)-binding domain"/>
    <property type="match status" value="1"/>
</dbReference>
<dbReference type="GO" id="GO:0008483">
    <property type="term" value="F:transaminase activity"/>
    <property type="evidence" value="ECO:0007669"/>
    <property type="project" value="UniProtKB-KW"/>
</dbReference>
<protein>
    <recommendedName>
        <fullName evidence="9">Aminotransferase class I/classII domain-containing protein</fullName>
    </recommendedName>
</protein>
<feature type="domain" description="FAD-binding" evidence="7">
    <location>
        <begin position="36"/>
        <end position="164"/>
    </location>
</feature>
<evidence type="ECO:0008006" key="9">
    <source>
        <dbReference type="Google" id="ProtNLM"/>
    </source>
</evidence>
<dbReference type="GeneID" id="20808430"/>
<dbReference type="CDD" id="cd00609">
    <property type="entry name" value="AAT_like"/>
    <property type="match status" value="1"/>
</dbReference>
<dbReference type="Gene3D" id="3.50.50.60">
    <property type="entry name" value="FAD/NAD(P)-binding domain"/>
    <property type="match status" value="1"/>
</dbReference>
<feature type="domain" description="Aminotransferase class I/classII large" evidence="6">
    <location>
        <begin position="203"/>
        <end position="382"/>
    </location>
</feature>
<dbReference type="InterPro" id="IPR004839">
    <property type="entry name" value="Aminotransferase_I/II_large"/>
</dbReference>
<sequence>MNSDLSIFSVGSYELLGLLSPTESTVLRPHLAPGHMHKYLSSESGLAMGVVALHSGDILYYFQVNQDNHPVPSSAEASCDLVRRLARSFTCPVATAIASQTQFKVYVWHASAISNVETLHKQNVVLFGDAAHQFHPFSSQGVNGAIDGIVEFVQLLQAHDNDVATVGPIYSQRRLDASKPVVAEGWFLRERAFNYRWATVQKGVIPLTAADPDFACSDRVVEFLQNEVATKVFPYAPAMGLDEFRQTIAGYFSHHRVVSPDQVLAANSAASALSVVMNYLVGPNDAILIPDPVDFLIPLTAQRTNARVIRFPVTRSGLDLAVLEAHYDPSVMFLAICNPHNPLGFVYSAHDLHALAGWASARSITVISDEVWADTVADKPSFTGFALAGFRIGAILAPSAAEARALADHGGFVSTVEGVSSLSQRVRFGMAWRGTKRSRRTVRLLRRL</sequence>
<dbReference type="Pfam" id="PF00155">
    <property type="entry name" value="Aminotran_1_2"/>
    <property type="match status" value="1"/>
</dbReference>
<comment type="cofactor">
    <cofactor evidence="1">
        <name>pyridoxal 5'-phosphate</name>
        <dbReference type="ChEBI" id="CHEBI:597326"/>
    </cofactor>
</comment>